<feature type="chain" id="PRO_5016036621" evidence="9">
    <location>
        <begin position="27"/>
        <end position="947"/>
    </location>
</feature>
<dbReference type="PROSITE" id="PS00143">
    <property type="entry name" value="INSULINASE"/>
    <property type="match status" value="1"/>
</dbReference>
<evidence type="ECO:0000313" key="13">
    <source>
        <dbReference type="Proteomes" id="UP000244905"/>
    </source>
</evidence>
<dbReference type="AlphaFoldDB" id="A0A2V1IK73"/>
<keyword evidence="13" id="KW-1185">Reference proteome</keyword>
<gene>
    <name evidence="12" type="ORF">C5O23_05760</name>
</gene>
<keyword evidence="7" id="KW-0482">Metalloprotease</keyword>
<evidence type="ECO:0000259" key="10">
    <source>
        <dbReference type="Pfam" id="PF00675"/>
    </source>
</evidence>
<evidence type="ECO:0000256" key="7">
    <source>
        <dbReference type="ARBA" id="ARBA00023049"/>
    </source>
</evidence>
<evidence type="ECO:0000256" key="8">
    <source>
        <dbReference type="RuleBase" id="RU004447"/>
    </source>
</evidence>
<dbReference type="Pfam" id="PF05193">
    <property type="entry name" value="Peptidase_M16_C"/>
    <property type="match status" value="2"/>
</dbReference>
<evidence type="ECO:0000256" key="4">
    <source>
        <dbReference type="ARBA" id="ARBA00022723"/>
    </source>
</evidence>
<dbReference type="InterPro" id="IPR001431">
    <property type="entry name" value="Pept_M16_Zn_BS"/>
</dbReference>
<keyword evidence="6" id="KW-0862">Zinc</keyword>
<sequence>MIKATFRLLSAALVMVFMALPGIIRAQDQNPMLQPLPVDTAVRIGKLPNGLTYYIRHNEYPKGQADFYIAQNVGSILEEDSQSGLAHFLEHMCFNGTTNFPGNLLRDWLESIGVKFGANLNAYTGVDETVYNISNVPVARESVQDSCLLILHDWANDLTLAPEEIDKERGVIHEEWRRSMQGQMRILEKILPDLYPDSKYGHRLPIGKMEIVDNFPYQDLRDYYEKWYRPDQQAVIVVGDIDVDRIEGKIKEMFSSIEMPENAAERVYTPVPDHKGTLYGIGSDPEQKNLVAQMMFIFDPIPAELKNTPAYFVNSYIQAMISSMINNRLNEISSRPDSPFAGAGIDFGGYFLSSKVKDAMSGSVASKNNDIILPLQALYRELLRAQRGGFTQSEYDRARSEYLSSFERIYNNRATRQTGSFVSEYVKNFTDKEPLPSIETEWALTQGIANNVPLDLINRKMAEAVTPDNRAVMVLMPEAEGITVPTKEMIAEALAAVDAETIDAFVDEVNSEPLIPAAPVAGTVVAATENPQFGTIDWTLSNGAKVIVKPTKFKEDEIIFSAYAKGGYSDFSDDYTNSILFMSTALPARGLGSYTNTDLSKYTAGKQVALNCGFGNYSRSFSGSTTPKDIETLMELLYMNFKDIEFTADEFAALQTAYSGFLANQEKSPEYIFQKNILATLYDSPRAQMLNSEVINKASREQTIEIAHAMTANAADWTFVFVGNVNPETLKPLVEKYIASLPGDPKTAVKKVEKYNPALFMKGGDKTDSFTAEMSTPQTQVAIIESGDMEYTPKNAMLASIAGQILTNRLIKTVREEMGAVYSISASGSLERSGLNPASIVSQFPMKPEMKEEVLSFIKGQFKEMESNVTAAELNPAKEYMVKAFTANKELNGPWLSAIVGTLSNGVDTFNGNVATVSSITPQDVMDFMKALNAQGNYRVLILDPAK</sequence>
<evidence type="ECO:0000256" key="1">
    <source>
        <dbReference type="ARBA" id="ARBA00001947"/>
    </source>
</evidence>
<accession>A0A2V1IK73</accession>
<dbReference type="RefSeq" id="WP_107031998.1">
    <property type="nucleotide sequence ID" value="NZ_PUEC01000010.1"/>
</dbReference>
<evidence type="ECO:0000256" key="6">
    <source>
        <dbReference type="ARBA" id="ARBA00022833"/>
    </source>
</evidence>
<proteinExistence type="inferred from homology"/>
<dbReference type="PANTHER" id="PTHR43690:SF17">
    <property type="entry name" value="PROTEIN YHJJ"/>
    <property type="match status" value="1"/>
</dbReference>
<feature type="domain" description="Peptidase M16 N-terminal" evidence="10">
    <location>
        <begin position="71"/>
        <end position="188"/>
    </location>
</feature>
<keyword evidence="4" id="KW-0479">Metal-binding</keyword>
<protein>
    <submittedName>
        <fullName evidence="12">Insulinase family protein</fullName>
    </submittedName>
</protein>
<keyword evidence="5" id="KW-0378">Hydrolase</keyword>
<reference evidence="13" key="1">
    <citation type="submission" date="2018-02" db="EMBL/GenBank/DDBJ databases">
        <authorList>
            <person name="Clavel T."/>
            <person name="Strowig T."/>
        </authorList>
    </citation>
    <scope>NUCLEOTIDE SEQUENCE [LARGE SCALE GENOMIC DNA]</scope>
    <source>
        <strain evidence="13">DSM 103720</strain>
    </source>
</reference>
<dbReference type="SUPFAM" id="SSF63411">
    <property type="entry name" value="LuxS/MPP-like metallohydrolase"/>
    <property type="match status" value="4"/>
</dbReference>
<comment type="similarity">
    <text evidence="2 8">Belongs to the peptidase M16 family.</text>
</comment>
<dbReference type="GeneID" id="82525847"/>
<comment type="cofactor">
    <cofactor evidence="1">
        <name>Zn(2+)</name>
        <dbReference type="ChEBI" id="CHEBI:29105"/>
    </cofactor>
</comment>
<dbReference type="InterPro" id="IPR011249">
    <property type="entry name" value="Metalloenz_LuxS/M16"/>
</dbReference>
<evidence type="ECO:0000256" key="9">
    <source>
        <dbReference type="SAM" id="SignalP"/>
    </source>
</evidence>
<dbReference type="Gene3D" id="3.30.830.10">
    <property type="entry name" value="Metalloenzyme, LuxS/M16 peptidase-like"/>
    <property type="match status" value="4"/>
</dbReference>
<evidence type="ECO:0000313" key="12">
    <source>
        <dbReference type="EMBL" id="PWB02724.1"/>
    </source>
</evidence>
<dbReference type="Proteomes" id="UP000244905">
    <property type="component" value="Unassembled WGS sequence"/>
</dbReference>
<feature type="domain" description="Peptidase M16 C-terminal" evidence="11">
    <location>
        <begin position="215"/>
        <end position="401"/>
    </location>
</feature>
<evidence type="ECO:0000256" key="2">
    <source>
        <dbReference type="ARBA" id="ARBA00007261"/>
    </source>
</evidence>
<dbReference type="GO" id="GO:0006508">
    <property type="term" value="P:proteolysis"/>
    <property type="evidence" value="ECO:0007669"/>
    <property type="project" value="UniProtKB-KW"/>
</dbReference>
<dbReference type="InterPro" id="IPR007863">
    <property type="entry name" value="Peptidase_M16_C"/>
</dbReference>
<evidence type="ECO:0000256" key="3">
    <source>
        <dbReference type="ARBA" id="ARBA00022670"/>
    </source>
</evidence>
<dbReference type="InterPro" id="IPR050626">
    <property type="entry name" value="Peptidase_M16"/>
</dbReference>
<dbReference type="Pfam" id="PF00675">
    <property type="entry name" value="Peptidase_M16"/>
    <property type="match status" value="1"/>
</dbReference>
<evidence type="ECO:0000256" key="5">
    <source>
        <dbReference type="ARBA" id="ARBA00022801"/>
    </source>
</evidence>
<dbReference type="GO" id="GO:0046872">
    <property type="term" value="F:metal ion binding"/>
    <property type="evidence" value="ECO:0007669"/>
    <property type="project" value="UniProtKB-KW"/>
</dbReference>
<keyword evidence="3" id="KW-0645">Protease</keyword>
<name>A0A2V1IK73_9BACT</name>
<evidence type="ECO:0000259" key="11">
    <source>
        <dbReference type="Pfam" id="PF05193"/>
    </source>
</evidence>
<dbReference type="EMBL" id="PUEC01000010">
    <property type="protein sequence ID" value="PWB02724.1"/>
    <property type="molecule type" value="Genomic_DNA"/>
</dbReference>
<dbReference type="InterPro" id="IPR011765">
    <property type="entry name" value="Pept_M16_N"/>
</dbReference>
<organism evidence="12 13">
    <name type="scientific">Duncaniella muris</name>
    <dbReference type="NCBI Taxonomy" id="2094150"/>
    <lineage>
        <taxon>Bacteria</taxon>
        <taxon>Pseudomonadati</taxon>
        <taxon>Bacteroidota</taxon>
        <taxon>Bacteroidia</taxon>
        <taxon>Bacteroidales</taxon>
        <taxon>Muribaculaceae</taxon>
        <taxon>Duncaniella</taxon>
    </lineage>
</organism>
<dbReference type="PANTHER" id="PTHR43690">
    <property type="entry name" value="NARDILYSIN"/>
    <property type="match status" value="1"/>
</dbReference>
<dbReference type="GO" id="GO:0004222">
    <property type="term" value="F:metalloendopeptidase activity"/>
    <property type="evidence" value="ECO:0007669"/>
    <property type="project" value="InterPro"/>
</dbReference>
<feature type="signal peptide" evidence="9">
    <location>
        <begin position="1"/>
        <end position="26"/>
    </location>
</feature>
<comment type="caution">
    <text evidence="12">The sequence shown here is derived from an EMBL/GenBank/DDBJ whole genome shotgun (WGS) entry which is preliminary data.</text>
</comment>
<feature type="domain" description="Peptidase M16 C-terminal" evidence="11">
    <location>
        <begin position="716"/>
        <end position="879"/>
    </location>
</feature>
<keyword evidence="9" id="KW-0732">Signal</keyword>